<feature type="transmembrane region" description="Helical" evidence="1">
    <location>
        <begin position="196"/>
        <end position="218"/>
    </location>
</feature>
<dbReference type="EMBL" id="QKRB01000044">
    <property type="protein sequence ID" value="PZD95420.1"/>
    <property type="molecule type" value="Genomic_DNA"/>
</dbReference>
<gene>
    <name evidence="2" type="ORF">DNH61_12855</name>
</gene>
<feature type="transmembrane region" description="Helical" evidence="1">
    <location>
        <begin position="122"/>
        <end position="147"/>
    </location>
</feature>
<feature type="transmembrane region" description="Helical" evidence="1">
    <location>
        <begin position="154"/>
        <end position="176"/>
    </location>
</feature>
<keyword evidence="1" id="KW-0472">Membrane</keyword>
<keyword evidence="1" id="KW-0812">Transmembrane</keyword>
<organism evidence="2 3">
    <name type="scientific">Paenibacillus sambharensis</name>
    <dbReference type="NCBI Taxonomy" id="1803190"/>
    <lineage>
        <taxon>Bacteria</taxon>
        <taxon>Bacillati</taxon>
        <taxon>Bacillota</taxon>
        <taxon>Bacilli</taxon>
        <taxon>Bacillales</taxon>
        <taxon>Paenibacillaceae</taxon>
        <taxon>Paenibacillus</taxon>
    </lineage>
</organism>
<keyword evidence="1" id="KW-1133">Transmembrane helix</keyword>
<evidence type="ECO:0000313" key="3">
    <source>
        <dbReference type="Proteomes" id="UP000249522"/>
    </source>
</evidence>
<reference evidence="2 3" key="1">
    <citation type="submission" date="2018-06" db="EMBL/GenBank/DDBJ databases">
        <title>Paenibacillus imtechensis sp. nov.</title>
        <authorList>
            <person name="Pinnaka A.K."/>
            <person name="Singh H."/>
            <person name="Kaur M."/>
        </authorList>
    </citation>
    <scope>NUCLEOTIDE SEQUENCE [LARGE SCALE GENOMIC DNA]</scope>
    <source>
        <strain evidence="2 3">SMB1</strain>
    </source>
</reference>
<name>A0A2W1LBC0_9BACL</name>
<evidence type="ECO:0000256" key="1">
    <source>
        <dbReference type="SAM" id="Phobius"/>
    </source>
</evidence>
<keyword evidence="3" id="KW-1185">Reference proteome</keyword>
<proteinExistence type="predicted"/>
<dbReference type="Proteomes" id="UP000249522">
    <property type="component" value="Unassembled WGS sequence"/>
</dbReference>
<comment type="caution">
    <text evidence="2">The sequence shown here is derived from an EMBL/GenBank/DDBJ whole genome shotgun (WGS) entry which is preliminary data.</text>
</comment>
<dbReference type="AlphaFoldDB" id="A0A2W1LBC0"/>
<feature type="transmembrane region" description="Helical" evidence="1">
    <location>
        <begin position="76"/>
        <end position="102"/>
    </location>
</feature>
<sequence>MIYLLFSKTFDNFGLLDAVIFNYGGYPEYKVAIMQLLVSIFPYLMFSVFLELYLLRNMGAKAQHYLIRLNNKYEYYFSHFLSILIFVVIYFITYNVGLFGMVALKFPLNSMMELSGSRTYSIYQIIVNIICVQIIGTYTISLIQIIITQITKKFHVSIVFIGIIYISHFIFPKLLFPIGQNVYLTKTNVLSSIEPNLSLTLFYLVNLIVTIVVGKLIFSNKRAVILEID</sequence>
<accession>A0A2W1LBC0</accession>
<feature type="transmembrane region" description="Helical" evidence="1">
    <location>
        <begin position="32"/>
        <end position="55"/>
    </location>
</feature>
<protein>
    <submittedName>
        <fullName evidence="2">Uncharacterized protein</fullName>
    </submittedName>
</protein>
<evidence type="ECO:0000313" key="2">
    <source>
        <dbReference type="EMBL" id="PZD95420.1"/>
    </source>
</evidence>